<dbReference type="GO" id="GO:0000166">
    <property type="term" value="F:nucleotide binding"/>
    <property type="evidence" value="ECO:0007669"/>
    <property type="project" value="UniProtKB-KW"/>
</dbReference>
<dbReference type="NCBIfam" id="TIGR03905">
    <property type="entry name" value="TIGR03905_4_Cys"/>
    <property type="match status" value="1"/>
</dbReference>
<reference evidence="7" key="1">
    <citation type="submission" date="2020-10" db="EMBL/GenBank/DDBJ databases">
        <authorList>
            <person name="Gilroy R."/>
        </authorList>
    </citation>
    <scope>NUCLEOTIDE SEQUENCE</scope>
    <source>
        <strain evidence="7">ChiSxjej2B14-6234</strain>
    </source>
</reference>
<evidence type="ECO:0000256" key="3">
    <source>
        <dbReference type="ARBA" id="ARBA00022634"/>
    </source>
</evidence>
<evidence type="ECO:0000256" key="5">
    <source>
        <dbReference type="ARBA" id="ARBA00047754"/>
    </source>
</evidence>
<comment type="caution">
    <text evidence="7">The sequence shown here is derived from an EMBL/GenBank/DDBJ whole genome shotgun (WGS) entry which is preliminary data.</text>
</comment>
<keyword evidence="3" id="KW-0237">DNA synthesis</keyword>
<evidence type="ECO:0000313" key="7">
    <source>
        <dbReference type="EMBL" id="HIQ72250.1"/>
    </source>
</evidence>
<keyword evidence="4" id="KW-0547">Nucleotide-binding</keyword>
<dbReference type="GO" id="GO:0004748">
    <property type="term" value="F:ribonucleoside-diphosphate reductase activity, thioredoxin disulfide as acceptor"/>
    <property type="evidence" value="ECO:0007669"/>
    <property type="project" value="UniProtKB-EC"/>
</dbReference>
<dbReference type="AlphaFoldDB" id="A0A9D0ZBB0"/>
<proteinExistence type="inferred from homology"/>
<evidence type="ECO:0000256" key="2">
    <source>
        <dbReference type="ARBA" id="ARBA00012274"/>
    </source>
</evidence>
<evidence type="ECO:0000256" key="4">
    <source>
        <dbReference type="ARBA" id="ARBA00022741"/>
    </source>
</evidence>
<feature type="domain" description="TSCPD" evidence="6">
    <location>
        <begin position="5"/>
        <end position="77"/>
    </location>
</feature>
<evidence type="ECO:0000256" key="1">
    <source>
        <dbReference type="ARBA" id="ARBA00007405"/>
    </source>
</evidence>
<accession>A0A9D0ZBB0</accession>
<evidence type="ECO:0000259" key="6">
    <source>
        <dbReference type="Pfam" id="PF12637"/>
    </source>
</evidence>
<dbReference type="Pfam" id="PF12637">
    <property type="entry name" value="TSCPD"/>
    <property type="match status" value="1"/>
</dbReference>
<dbReference type="InterPro" id="IPR024434">
    <property type="entry name" value="TSCPD_dom"/>
</dbReference>
<dbReference type="EC" id="1.17.4.1" evidence="2"/>
<comment type="catalytic activity">
    <reaction evidence="5">
        <text>a 2'-deoxyribonucleoside 5'-diphosphate + [thioredoxin]-disulfide + H2O = a ribonucleoside 5'-diphosphate + [thioredoxin]-dithiol</text>
        <dbReference type="Rhea" id="RHEA:23252"/>
        <dbReference type="Rhea" id="RHEA-COMP:10698"/>
        <dbReference type="Rhea" id="RHEA-COMP:10700"/>
        <dbReference type="ChEBI" id="CHEBI:15377"/>
        <dbReference type="ChEBI" id="CHEBI:29950"/>
        <dbReference type="ChEBI" id="CHEBI:50058"/>
        <dbReference type="ChEBI" id="CHEBI:57930"/>
        <dbReference type="ChEBI" id="CHEBI:73316"/>
        <dbReference type="EC" id="1.17.4.1"/>
    </reaction>
</comment>
<comment type="similarity">
    <text evidence="1">Belongs to the ribonucleoside diphosphate reductase class-2 family.</text>
</comment>
<dbReference type="Proteomes" id="UP000886887">
    <property type="component" value="Unassembled WGS sequence"/>
</dbReference>
<organism evidence="7 8">
    <name type="scientific">Candidatus Onthenecus intestinigallinarum</name>
    <dbReference type="NCBI Taxonomy" id="2840875"/>
    <lineage>
        <taxon>Bacteria</taxon>
        <taxon>Bacillati</taxon>
        <taxon>Bacillota</taxon>
        <taxon>Clostridia</taxon>
        <taxon>Eubacteriales</taxon>
        <taxon>Candidatus Onthenecus</taxon>
    </lineage>
</organism>
<gene>
    <name evidence="7" type="ORF">IAB73_08605</name>
</gene>
<name>A0A9D0ZBB0_9FIRM</name>
<dbReference type="InterPro" id="IPR023806">
    <property type="entry name" value="CHP03905"/>
</dbReference>
<evidence type="ECO:0000313" key="8">
    <source>
        <dbReference type="Proteomes" id="UP000886887"/>
    </source>
</evidence>
<sequence length="82" mass="9018">MHSYQTHGTCSRRIDFDVQDGIVTACRFEGGCTGNTQGVARLVVGRNVDDVIQMLKGIQCRGNTSCPDQLARALEEYKLQNA</sequence>
<reference evidence="7" key="2">
    <citation type="journal article" date="2021" name="PeerJ">
        <title>Extensive microbial diversity within the chicken gut microbiome revealed by metagenomics and culture.</title>
        <authorList>
            <person name="Gilroy R."/>
            <person name="Ravi A."/>
            <person name="Getino M."/>
            <person name="Pursley I."/>
            <person name="Horton D.L."/>
            <person name="Alikhan N.F."/>
            <person name="Baker D."/>
            <person name="Gharbi K."/>
            <person name="Hall N."/>
            <person name="Watson M."/>
            <person name="Adriaenssens E.M."/>
            <person name="Foster-Nyarko E."/>
            <person name="Jarju S."/>
            <person name="Secka A."/>
            <person name="Antonio M."/>
            <person name="Oren A."/>
            <person name="Chaudhuri R.R."/>
            <person name="La Ragione R."/>
            <person name="Hildebrand F."/>
            <person name="Pallen M.J."/>
        </authorList>
    </citation>
    <scope>NUCLEOTIDE SEQUENCE</scope>
    <source>
        <strain evidence="7">ChiSxjej2B14-6234</strain>
    </source>
</reference>
<dbReference type="EMBL" id="DVFJ01000030">
    <property type="protein sequence ID" value="HIQ72250.1"/>
    <property type="molecule type" value="Genomic_DNA"/>
</dbReference>
<dbReference type="GO" id="GO:0071897">
    <property type="term" value="P:DNA biosynthetic process"/>
    <property type="evidence" value="ECO:0007669"/>
    <property type="project" value="UniProtKB-KW"/>
</dbReference>
<protein>
    <recommendedName>
        <fullName evidence="2">ribonucleoside-diphosphate reductase</fullName>
        <ecNumber evidence="2">1.17.4.1</ecNumber>
    </recommendedName>
</protein>